<evidence type="ECO:0000313" key="4">
    <source>
        <dbReference type="Proteomes" id="UP001220610"/>
    </source>
</evidence>
<dbReference type="PANTHER" id="PTHR43630:SF2">
    <property type="entry name" value="GLYCOSYLTRANSFERASE"/>
    <property type="match status" value="1"/>
</dbReference>
<accession>A0AAJ5WU09</accession>
<proteinExistence type="inferred from homology"/>
<dbReference type="PANTHER" id="PTHR43630">
    <property type="entry name" value="POLY-BETA-1,6-N-ACETYL-D-GLUCOSAMINE SYNTHASE"/>
    <property type="match status" value="1"/>
</dbReference>
<sequence>MEPISAVIITKNEERNIRRCIHSLKSVADEIIVVDDHSTDNTPAICREEGVKLIQQSWLGFGQQKNVGNDAAAHNYILSMDADEALDPVLTEAIRQAKATGLKGVYQVSRLSSYYGRFIRHGDENPDRKIRLFNRHTVRWGQQRVHETLDMPAGTPVTLLKGWLLHYPYYRFSEHHRKLDSYTSLTALDYFERGKKAPVYKILFSPWWTFMQSYFFKLGLLDGMHGFVLAVMRAHASFSRYVKLWDLHNAAKKTTNDPT</sequence>
<reference evidence="3" key="1">
    <citation type="submission" date="2023-03" db="EMBL/GenBank/DDBJ databases">
        <title>Andean soil-derived lignocellulolytic bacterial consortium as a source of novel taxa and putative plastic-active enzymes.</title>
        <authorList>
            <person name="Diaz-Garcia L."/>
            <person name="Chuvochina M."/>
            <person name="Feuerriegel G."/>
            <person name="Bunk B."/>
            <person name="Sproer C."/>
            <person name="Streit W.R."/>
            <person name="Rodriguez L.M."/>
            <person name="Overmann J."/>
            <person name="Jimenez D.J."/>
        </authorList>
    </citation>
    <scope>NUCLEOTIDE SEQUENCE</scope>
    <source>
        <strain evidence="3">MAG 7</strain>
    </source>
</reference>
<feature type="domain" description="Glycosyltransferase 2-like" evidence="2">
    <location>
        <begin position="5"/>
        <end position="142"/>
    </location>
</feature>
<evidence type="ECO:0000256" key="1">
    <source>
        <dbReference type="ARBA" id="ARBA00038494"/>
    </source>
</evidence>
<dbReference type="Proteomes" id="UP001220610">
    <property type="component" value="Chromosome"/>
</dbReference>
<protein>
    <submittedName>
        <fullName evidence="3">Glycosyltransferase family 2 protein</fullName>
    </submittedName>
</protein>
<dbReference type="SUPFAM" id="SSF53448">
    <property type="entry name" value="Nucleotide-diphospho-sugar transferases"/>
    <property type="match status" value="1"/>
</dbReference>
<name>A0AAJ5WU09_9BACT</name>
<dbReference type="InterPro" id="IPR001173">
    <property type="entry name" value="Glyco_trans_2-like"/>
</dbReference>
<comment type="similarity">
    <text evidence="1">Belongs to the glycosyltransferase 2 family. WaaE/KdtX subfamily.</text>
</comment>
<dbReference type="EMBL" id="CP119311">
    <property type="protein sequence ID" value="WEK36730.1"/>
    <property type="molecule type" value="Genomic_DNA"/>
</dbReference>
<evidence type="ECO:0000259" key="2">
    <source>
        <dbReference type="Pfam" id="PF00535"/>
    </source>
</evidence>
<gene>
    <name evidence="3" type="ORF">P0Y53_04380</name>
</gene>
<dbReference type="CDD" id="cd02511">
    <property type="entry name" value="Beta4Glucosyltransferase"/>
    <property type="match status" value="1"/>
</dbReference>
<evidence type="ECO:0000313" key="3">
    <source>
        <dbReference type="EMBL" id="WEK36730.1"/>
    </source>
</evidence>
<dbReference type="Gene3D" id="3.90.550.10">
    <property type="entry name" value="Spore Coat Polysaccharide Biosynthesis Protein SpsA, Chain A"/>
    <property type="match status" value="1"/>
</dbReference>
<dbReference type="InterPro" id="IPR029044">
    <property type="entry name" value="Nucleotide-diphossugar_trans"/>
</dbReference>
<dbReference type="AlphaFoldDB" id="A0AAJ5WU09"/>
<dbReference type="Pfam" id="PF00535">
    <property type="entry name" value="Glycos_transf_2"/>
    <property type="match status" value="1"/>
</dbReference>
<organism evidence="3 4">
    <name type="scientific">Candidatus Pseudobacter hemicellulosilyticus</name>
    <dbReference type="NCBI Taxonomy" id="3121375"/>
    <lineage>
        <taxon>Bacteria</taxon>
        <taxon>Pseudomonadati</taxon>
        <taxon>Bacteroidota</taxon>
        <taxon>Chitinophagia</taxon>
        <taxon>Chitinophagales</taxon>
        <taxon>Chitinophagaceae</taxon>
        <taxon>Pseudobacter</taxon>
    </lineage>
</organism>